<sequence length="69" mass="8116">MITRIARRCEPFRWRDRCNRLEALEIRASLMAEDGTVLTKGKLRQVAYPNLKSIMRSRTSPKTNTLYCQ</sequence>
<comment type="caution">
    <text evidence="1">The sequence shown here is derived from an EMBL/GenBank/DDBJ whole genome shotgun (WGS) entry which is preliminary data.</text>
</comment>
<evidence type="ECO:0000313" key="1">
    <source>
        <dbReference type="EMBL" id="KAH3805828.1"/>
    </source>
</evidence>
<gene>
    <name evidence="1" type="ORF">DPMN_134137</name>
</gene>
<keyword evidence="2" id="KW-1185">Reference proteome</keyword>
<dbReference type="AlphaFoldDB" id="A0A9D4FZB8"/>
<protein>
    <submittedName>
        <fullName evidence="1">Uncharacterized protein</fullName>
    </submittedName>
</protein>
<proteinExistence type="predicted"/>
<dbReference type="Proteomes" id="UP000828390">
    <property type="component" value="Unassembled WGS sequence"/>
</dbReference>
<evidence type="ECO:0000313" key="2">
    <source>
        <dbReference type="Proteomes" id="UP000828390"/>
    </source>
</evidence>
<name>A0A9D4FZB8_DREPO</name>
<accession>A0A9D4FZB8</accession>
<dbReference type="EMBL" id="JAIWYP010000006">
    <property type="protein sequence ID" value="KAH3805828.1"/>
    <property type="molecule type" value="Genomic_DNA"/>
</dbReference>
<organism evidence="1 2">
    <name type="scientific">Dreissena polymorpha</name>
    <name type="common">Zebra mussel</name>
    <name type="synonym">Mytilus polymorpha</name>
    <dbReference type="NCBI Taxonomy" id="45954"/>
    <lineage>
        <taxon>Eukaryota</taxon>
        <taxon>Metazoa</taxon>
        <taxon>Spiralia</taxon>
        <taxon>Lophotrochozoa</taxon>
        <taxon>Mollusca</taxon>
        <taxon>Bivalvia</taxon>
        <taxon>Autobranchia</taxon>
        <taxon>Heteroconchia</taxon>
        <taxon>Euheterodonta</taxon>
        <taxon>Imparidentia</taxon>
        <taxon>Neoheterodontei</taxon>
        <taxon>Myida</taxon>
        <taxon>Dreissenoidea</taxon>
        <taxon>Dreissenidae</taxon>
        <taxon>Dreissena</taxon>
    </lineage>
</organism>
<reference evidence="1" key="2">
    <citation type="submission" date="2020-11" db="EMBL/GenBank/DDBJ databases">
        <authorList>
            <person name="McCartney M.A."/>
            <person name="Auch B."/>
            <person name="Kono T."/>
            <person name="Mallez S."/>
            <person name="Becker A."/>
            <person name="Gohl D.M."/>
            <person name="Silverstein K.A.T."/>
            <person name="Koren S."/>
            <person name="Bechman K.B."/>
            <person name="Herman A."/>
            <person name="Abrahante J.E."/>
            <person name="Garbe J."/>
        </authorList>
    </citation>
    <scope>NUCLEOTIDE SEQUENCE</scope>
    <source>
        <strain evidence="1">Duluth1</strain>
        <tissue evidence="1">Whole animal</tissue>
    </source>
</reference>
<reference evidence="1" key="1">
    <citation type="journal article" date="2019" name="bioRxiv">
        <title>The Genome of the Zebra Mussel, Dreissena polymorpha: A Resource for Invasive Species Research.</title>
        <authorList>
            <person name="McCartney M.A."/>
            <person name="Auch B."/>
            <person name="Kono T."/>
            <person name="Mallez S."/>
            <person name="Zhang Y."/>
            <person name="Obille A."/>
            <person name="Becker A."/>
            <person name="Abrahante J.E."/>
            <person name="Garbe J."/>
            <person name="Badalamenti J.P."/>
            <person name="Herman A."/>
            <person name="Mangelson H."/>
            <person name="Liachko I."/>
            <person name="Sullivan S."/>
            <person name="Sone E.D."/>
            <person name="Koren S."/>
            <person name="Silverstein K.A.T."/>
            <person name="Beckman K.B."/>
            <person name="Gohl D.M."/>
        </authorList>
    </citation>
    <scope>NUCLEOTIDE SEQUENCE</scope>
    <source>
        <strain evidence="1">Duluth1</strain>
        <tissue evidence="1">Whole animal</tissue>
    </source>
</reference>